<proteinExistence type="predicted"/>
<accession>A0A419VWN3</accession>
<keyword evidence="2" id="KW-1185">Reference proteome</keyword>
<evidence type="ECO:0000313" key="1">
    <source>
        <dbReference type="EMBL" id="RKD86412.1"/>
    </source>
</evidence>
<protein>
    <submittedName>
        <fullName evidence="1">Uncharacterized protein</fullName>
    </submittedName>
</protein>
<name>A0A419VWN3_9BACT</name>
<organism evidence="1 2">
    <name type="scientific">Mangrovibacterium diazotrophicum</name>
    <dbReference type="NCBI Taxonomy" id="1261403"/>
    <lineage>
        <taxon>Bacteria</taxon>
        <taxon>Pseudomonadati</taxon>
        <taxon>Bacteroidota</taxon>
        <taxon>Bacteroidia</taxon>
        <taxon>Marinilabiliales</taxon>
        <taxon>Prolixibacteraceae</taxon>
        <taxon>Mangrovibacterium</taxon>
    </lineage>
</organism>
<comment type="caution">
    <text evidence="1">The sequence shown here is derived from an EMBL/GenBank/DDBJ whole genome shotgun (WGS) entry which is preliminary data.</text>
</comment>
<reference evidence="1 2" key="1">
    <citation type="submission" date="2018-09" db="EMBL/GenBank/DDBJ databases">
        <title>Genomic Encyclopedia of Archaeal and Bacterial Type Strains, Phase II (KMG-II): from individual species to whole genera.</title>
        <authorList>
            <person name="Goeker M."/>
        </authorList>
    </citation>
    <scope>NUCLEOTIDE SEQUENCE [LARGE SCALE GENOMIC DNA]</scope>
    <source>
        <strain evidence="1 2">DSM 27148</strain>
    </source>
</reference>
<dbReference type="EMBL" id="RAPN01000004">
    <property type="protein sequence ID" value="RKD86412.1"/>
    <property type="molecule type" value="Genomic_DNA"/>
</dbReference>
<dbReference type="AlphaFoldDB" id="A0A419VWN3"/>
<dbReference type="Proteomes" id="UP000283387">
    <property type="component" value="Unassembled WGS sequence"/>
</dbReference>
<evidence type="ECO:0000313" key="2">
    <source>
        <dbReference type="Proteomes" id="UP000283387"/>
    </source>
</evidence>
<sequence>MEGLFSKSVLRILWTFVYTRLSYLPNYLPALSFWKLCVYAEPKLEKMEFLFEKLGGEKFFQLVAHNNRFHHDISRLTEEKLAILDEILETLQLELSAVCQRKVKY</sequence>
<gene>
    <name evidence="1" type="ORF">BC643_4103</name>
</gene>